<dbReference type="GO" id="GO:0015171">
    <property type="term" value="F:amino acid transmembrane transporter activity"/>
    <property type="evidence" value="ECO:0007669"/>
    <property type="project" value="TreeGrafter"/>
</dbReference>
<dbReference type="InParanoid" id="A0A507BES5"/>
<evidence type="ECO:0000256" key="4">
    <source>
        <dbReference type="ARBA" id="ARBA00022970"/>
    </source>
</evidence>
<keyword evidence="6 7" id="KW-0472">Membrane</keyword>
<dbReference type="Proteomes" id="UP000319257">
    <property type="component" value="Unassembled WGS sequence"/>
</dbReference>
<dbReference type="Gene3D" id="1.20.1740.10">
    <property type="entry name" value="Amino acid/polyamine transporter I"/>
    <property type="match status" value="1"/>
</dbReference>
<dbReference type="PANTHER" id="PTHR43341">
    <property type="entry name" value="AMINO ACID PERMEASE"/>
    <property type="match status" value="1"/>
</dbReference>
<comment type="subcellular location">
    <subcellularLocation>
        <location evidence="1">Membrane</location>
        <topology evidence="1">Multi-pass membrane protein</topology>
    </subcellularLocation>
</comment>
<comment type="caution">
    <text evidence="9">The sequence shown here is derived from an EMBL/GenBank/DDBJ whole genome shotgun (WGS) entry which is preliminary data.</text>
</comment>
<sequence length="554" mass="60434">MVAKKEGDDAVVSQNLPDDCSGIEMGETTRTTAALGEAADIYGDVEIAQQLGYVVRGLKARHIQFIAIGGSVGTGLFLGIGGAFLKAGPLSVILGFTITGVAVHAMMNCLGEMTTWLPLPGAIPQYCARYVDPAMGFAVGWNIWYLSTVAICVELIAAAVLVTFWNDSINPAVWISILIVVILSLNVFAVSIYGEAEFVFAAIKILAIIGLLLMAFIVDLGGSPTGDRLGFRYWYNPGPVMKEVVATGPTGRFLGLWSTLVYAAFSYGGIEMVAVAAGEAENPRRNIPRAIRRLIWRIVIFYILGSLGISVLVPSDDARLASASPWVLAANNANIRVLPHIINAVILTSASSSANAFLFVGSRYLFGLAQNRQAPRIFLKCTATGVPIYGICFTAMWTGLAYLSCSRGAAKAFQYFLSLGTVASLSTWCSICVTYIRFRKALAAQGISTKDLHFKSPFPPVAAWIALCFFLLVILFNGWEVFTRGNWSVQTFITCYIGVPLYFAFYLFWKVFRRTKVVDPATADIWTGKAALDAEVWPEQKPRNFLEKMWMWIV</sequence>
<dbReference type="GeneID" id="41971888"/>
<keyword evidence="4" id="KW-0029">Amino-acid transport</keyword>
<dbReference type="InterPro" id="IPR050524">
    <property type="entry name" value="APC_YAT"/>
</dbReference>
<evidence type="ECO:0000256" key="3">
    <source>
        <dbReference type="ARBA" id="ARBA00022692"/>
    </source>
</evidence>
<dbReference type="PIRSF" id="PIRSF006060">
    <property type="entry name" value="AA_transporter"/>
    <property type="match status" value="1"/>
</dbReference>
<proteinExistence type="predicted"/>
<name>A0A507BES5_9PEZI</name>
<accession>A0A507BES5</accession>
<evidence type="ECO:0000256" key="6">
    <source>
        <dbReference type="ARBA" id="ARBA00023136"/>
    </source>
</evidence>
<evidence type="ECO:0000313" key="9">
    <source>
        <dbReference type="EMBL" id="TPX15461.1"/>
    </source>
</evidence>
<feature type="transmembrane region" description="Helical" evidence="7">
    <location>
        <begin position="172"/>
        <end position="192"/>
    </location>
</feature>
<feature type="transmembrane region" description="Helical" evidence="7">
    <location>
        <begin position="415"/>
        <end position="436"/>
    </location>
</feature>
<evidence type="ECO:0000256" key="5">
    <source>
        <dbReference type="ARBA" id="ARBA00022989"/>
    </source>
</evidence>
<dbReference type="AlphaFoldDB" id="A0A507BES5"/>
<dbReference type="Pfam" id="PF00324">
    <property type="entry name" value="AA_permease"/>
    <property type="match status" value="1"/>
</dbReference>
<feature type="transmembrane region" description="Helical" evidence="7">
    <location>
        <begin position="198"/>
        <end position="218"/>
    </location>
</feature>
<feature type="transmembrane region" description="Helical" evidence="7">
    <location>
        <begin position="341"/>
        <end position="365"/>
    </location>
</feature>
<organism evidence="9 10">
    <name type="scientific">Thyridium curvatum</name>
    <dbReference type="NCBI Taxonomy" id="1093900"/>
    <lineage>
        <taxon>Eukaryota</taxon>
        <taxon>Fungi</taxon>
        <taxon>Dikarya</taxon>
        <taxon>Ascomycota</taxon>
        <taxon>Pezizomycotina</taxon>
        <taxon>Sordariomycetes</taxon>
        <taxon>Sordariomycetidae</taxon>
        <taxon>Thyridiales</taxon>
        <taxon>Thyridiaceae</taxon>
        <taxon>Thyridium</taxon>
    </lineage>
</organism>
<keyword evidence="5 7" id="KW-1133">Transmembrane helix</keyword>
<dbReference type="STRING" id="1093900.A0A507BES5"/>
<feature type="transmembrane region" description="Helical" evidence="7">
    <location>
        <begin position="457"/>
        <end position="479"/>
    </location>
</feature>
<reference evidence="9 10" key="1">
    <citation type="submission" date="2019-06" db="EMBL/GenBank/DDBJ databases">
        <title>Draft genome sequence of the filamentous fungus Phialemoniopsis curvata isolated from diesel fuel.</title>
        <authorList>
            <person name="Varaljay V.A."/>
            <person name="Lyon W.J."/>
            <person name="Crouch A.L."/>
            <person name="Drake C.E."/>
            <person name="Hollomon J.M."/>
            <person name="Nadeau L.J."/>
            <person name="Nunn H.S."/>
            <person name="Stevenson B.S."/>
            <person name="Bojanowski C.L."/>
            <person name="Crookes-Goodson W.J."/>
        </authorList>
    </citation>
    <scope>NUCLEOTIDE SEQUENCE [LARGE SCALE GENOMIC DNA]</scope>
    <source>
        <strain evidence="9 10">D216</strain>
    </source>
</reference>
<dbReference type="RefSeq" id="XP_030997172.1">
    <property type="nucleotide sequence ID" value="XM_031138852.1"/>
</dbReference>
<dbReference type="PANTHER" id="PTHR43341:SF39">
    <property type="entry name" value="AMINO ACID TRANSPORTER (EUROFUNG)-RELATED"/>
    <property type="match status" value="1"/>
</dbReference>
<keyword evidence="2" id="KW-0813">Transport</keyword>
<dbReference type="EMBL" id="SKBQ01000021">
    <property type="protein sequence ID" value="TPX15461.1"/>
    <property type="molecule type" value="Genomic_DNA"/>
</dbReference>
<feature type="transmembrane region" description="Helical" evidence="7">
    <location>
        <begin position="143"/>
        <end position="165"/>
    </location>
</feature>
<feature type="domain" description="Amino acid permease/ SLC12A" evidence="8">
    <location>
        <begin position="62"/>
        <end position="517"/>
    </location>
</feature>
<dbReference type="FunFam" id="1.20.1740.10:FF:000006">
    <property type="entry name" value="General amino acid permease"/>
    <property type="match status" value="1"/>
</dbReference>
<gene>
    <name evidence="9" type="ORF">E0L32_004441</name>
</gene>
<evidence type="ECO:0000256" key="2">
    <source>
        <dbReference type="ARBA" id="ARBA00022448"/>
    </source>
</evidence>
<dbReference type="GO" id="GO:0016020">
    <property type="term" value="C:membrane"/>
    <property type="evidence" value="ECO:0007669"/>
    <property type="project" value="UniProtKB-SubCell"/>
</dbReference>
<evidence type="ECO:0000256" key="1">
    <source>
        <dbReference type="ARBA" id="ARBA00004141"/>
    </source>
</evidence>
<feature type="transmembrane region" description="Helical" evidence="7">
    <location>
        <begin position="491"/>
        <end position="509"/>
    </location>
</feature>
<keyword evidence="3 7" id="KW-0812">Transmembrane</keyword>
<evidence type="ECO:0000256" key="7">
    <source>
        <dbReference type="SAM" id="Phobius"/>
    </source>
</evidence>
<evidence type="ECO:0000259" key="8">
    <source>
        <dbReference type="Pfam" id="PF00324"/>
    </source>
</evidence>
<dbReference type="OrthoDB" id="3900342at2759"/>
<keyword evidence="10" id="KW-1185">Reference proteome</keyword>
<feature type="transmembrane region" description="Helical" evidence="7">
    <location>
        <begin position="65"/>
        <end position="85"/>
    </location>
</feature>
<feature type="transmembrane region" description="Helical" evidence="7">
    <location>
        <begin position="377"/>
        <end position="403"/>
    </location>
</feature>
<dbReference type="InterPro" id="IPR004841">
    <property type="entry name" value="AA-permease/SLC12A_dom"/>
</dbReference>
<feature type="transmembrane region" description="Helical" evidence="7">
    <location>
        <begin position="294"/>
        <end position="313"/>
    </location>
</feature>
<evidence type="ECO:0000313" key="10">
    <source>
        <dbReference type="Proteomes" id="UP000319257"/>
    </source>
</evidence>
<protein>
    <recommendedName>
        <fullName evidence="8">Amino acid permease/ SLC12A domain-containing protein</fullName>
    </recommendedName>
</protein>